<sequence length="78" mass="9221">MAKAKLASIYWRDIYQLATTPTTTTTTTIVYYSPARDILNSKADQKRPEERQIDKQCQPCRLLCDLNWTELIRWLRLT</sequence>
<dbReference type="OMA" id="WTELIRW"/>
<reference evidence="1" key="1">
    <citation type="submission" date="2015-04" db="UniProtKB">
        <authorList>
            <consortium name="EnsemblPlants"/>
        </authorList>
    </citation>
    <scope>IDENTIFICATION</scope>
    <source>
        <strain evidence="1">SL10</strain>
    </source>
</reference>
<accession>A0A0E0INH1</accession>
<dbReference type="Proteomes" id="UP000006591">
    <property type="component" value="Chromosome 9"/>
</dbReference>
<evidence type="ECO:0000313" key="1">
    <source>
        <dbReference type="EnsemblPlants" id="ONIVA09G20350.1"/>
    </source>
</evidence>
<dbReference type="Gramene" id="ONIVA09G20350.1">
    <property type="protein sequence ID" value="ONIVA09G20350.1"/>
    <property type="gene ID" value="ONIVA09G20350"/>
</dbReference>
<dbReference type="AlphaFoldDB" id="A0A0E0INH1"/>
<organism evidence="1">
    <name type="scientific">Oryza nivara</name>
    <name type="common">Indian wild rice</name>
    <name type="synonym">Oryza sativa f. spontanea</name>
    <dbReference type="NCBI Taxonomy" id="4536"/>
    <lineage>
        <taxon>Eukaryota</taxon>
        <taxon>Viridiplantae</taxon>
        <taxon>Streptophyta</taxon>
        <taxon>Embryophyta</taxon>
        <taxon>Tracheophyta</taxon>
        <taxon>Spermatophyta</taxon>
        <taxon>Magnoliopsida</taxon>
        <taxon>Liliopsida</taxon>
        <taxon>Poales</taxon>
        <taxon>Poaceae</taxon>
        <taxon>BOP clade</taxon>
        <taxon>Oryzoideae</taxon>
        <taxon>Oryzeae</taxon>
        <taxon>Oryzinae</taxon>
        <taxon>Oryza</taxon>
    </lineage>
</organism>
<protein>
    <submittedName>
        <fullName evidence="1">Uncharacterized protein</fullName>
    </submittedName>
</protein>
<dbReference type="EnsemblPlants" id="ONIVA09G20350.1">
    <property type="protein sequence ID" value="ONIVA09G20350.1"/>
    <property type="gene ID" value="ONIVA09G20350"/>
</dbReference>
<keyword evidence="2" id="KW-1185">Reference proteome</keyword>
<proteinExistence type="predicted"/>
<evidence type="ECO:0000313" key="2">
    <source>
        <dbReference type="Proteomes" id="UP000006591"/>
    </source>
</evidence>
<reference evidence="1" key="2">
    <citation type="submission" date="2018-04" db="EMBL/GenBank/DDBJ databases">
        <title>OnivRS2 (Oryza nivara Reference Sequence Version 2).</title>
        <authorList>
            <person name="Zhang J."/>
            <person name="Kudrna D."/>
            <person name="Lee S."/>
            <person name="Talag J."/>
            <person name="Rajasekar S."/>
            <person name="Welchert J."/>
            <person name="Hsing Y.-I."/>
            <person name="Wing R.A."/>
        </authorList>
    </citation>
    <scope>NUCLEOTIDE SEQUENCE [LARGE SCALE GENOMIC DNA]</scope>
    <source>
        <strain evidence="1">SL10</strain>
    </source>
</reference>
<name>A0A0E0INH1_ORYNI</name>
<dbReference type="HOGENOM" id="CLU_2642440_0_0_1"/>